<evidence type="ECO:0000256" key="5">
    <source>
        <dbReference type="ARBA" id="ARBA00023136"/>
    </source>
</evidence>
<dbReference type="AlphaFoldDB" id="I0WCC4"/>
<evidence type="ECO:0000256" key="4">
    <source>
        <dbReference type="ARBA" id="ARBA00022989"/>
    </source>
</evidence>
<protein>
    <submittedName>
        <fullName evidence="7">YjgP/YjgQ family permease</fullName>
    </submittedName>
</protein>
<evidence type="ECO:0000256" key="6">
    <source>
        <dbReference type="SAM" id="Phobius"/>
    </source>
</evidence>
<keyword evidence="8" id="KW-1185">Reference proteome</keyword>
<dbReference type="Pfam" id="PF03739">
    <property type="entry name" value="LptF_LptG"/>
    <property type="match status" value="2"/>
</dbReference>
<keyword evidence="2" id="KW-1003">Cell membrane</keyword>
<dbReference type="EMBL" id="AJJU01000013">
    <property type="protein sequence ID" value="EID74040.1"/>
    <property type="molecule type" value="Genomic_DNA"/>
</dbReference>
<feature type="transmembrane region" description="Helical" evidence="6">
    <location>
        <begin position="69"/>
        <end position="89"/>
    </location>
</feature>
<dbReference type="STRING" id="946077.W5A_09430"/>
<feature type="transmembrane region" description="Helical" evidence="6">
    <location>
        <begin position="27"/>
        <end position="48"/>
    </location>
</feature>
<dbReference type="GO" id="GO:0015920">
    <property type="term" value="P:lipopolysaccharide transport"/>
    <property type="evidence" value="ECO:0007669"/>
    <property type="project" value="TreeGrafter"/>
</dbReference>
<evidence type="ECO:0000256" key="1">
    <source>
        <dbReference type="ARBA" id="ARBA00004651"/>
    </source>
</evidence>
<keyword evidence="4 6" id="KW-1133">Transmembrane helix</keyword>
<dbReference type="PANTHER" id="PTHR33529:SF6">
    <property type="entry name" value="YJGP_YJGQ FAMILY PERMEASE"/>
    <property type="match status" value="1"/>
</dbReference>
<feature type="transmembrane region" description="Helical" evidence="6">
    <location>
        <begin position="372"/>
        <end position="391"/>
    </location>
</feature>
<gene>
    <name evidence="7" type="ORF">W5A_09430</name>
</gene>
<reference evidence="7 8" key="1">
    <citation type="journal article" date="2012" name="J. Bacteriol.">
        <title>Genome Sequence of the Halotolerant Bacterium Imtechella halotolerans K1T.</title>
        <authorList>
            <person name="Kumar S."/>
            <person name="Vikram S."/>
            <person name="Subramanian S."/>
            <person name="Raghava G.P."/>
            <person name="Pinnaka A.K."/>
        </authorList>
    </citation>
    <scope>NUCLEOTIDE SEQUENCE [LARGE SCALE GENOMIC DNA]</scope>
    <source>
        <strain evidence="7 8">K1</strain>
    </source>
</reference>
<dbReference type="PATRIC" id="fig|946077.3.peg.1905"/>
<dbReference type="PANTHER" id="PTHR33529">
    <property type="entry name" value="SLR0882 PROTEIN-RELATED"/>
    <property type="match status" value="1"/>
</dbReference>
<evidence type="ECO:0000256" key="3">
    <source>
        <dbReference type="ARBA" id="ARBA00022692"/>
    </source>
</evidence>
<sequence length="454" mass="50782">MFIDELAGKGLDIVIIAKFLFYYMPNLIPIILPLTVVLSSIMTFGTFAENYEFAAMKASGISLKRAMRVLIIFMGFLSIATFFIANNVIPAAEQKSYSLRRNIAKVKPALAITEGVFNNVGAINIKVEDKYGENDRFLKDVIIHKNTPDRANRTVIKAANGELFSSEDSNILQLILTDGHYYEDVKTNKIKDQEKYPHAKAAFETYTMNIDLSNMNDVDFNEVSSLNTFKMMNVNELVVAIDSIDSDTKANVTAFGENMYRRSGILSLAVPLTKAGKPIVKDSTKVLNYETDLLDFLDNYYKRQIIDIALNNNNGNIYSIEGKMADIQRRKKLLNHHIITLNDKFSLAVACIVLFFVGAPLGAIIRKGGMGLPLVIAMVLFLSYHFLGMFAKNFAEDGSIHPIIGSWLSTLVMLPLGIFLTRRATADKGLFEFGNTLESIFGFFKSKRGLFSKR</sequence>
<accession>I0WCC4</accession>
<evidence type="ECO:0000313" key="7">
    <source>
        <dbReference type="EMBL" id="EID74040.1"/>
    </source>
</evidence>
<organism evidence="7 8">
    <name type="scientific">Imtechella halotolerans K1</name>
    <dbReference type="NCBI Taxonomy" id="946077"/>
    <lineage>
        <taxon>Bacteria</taxon>
        <taxon>Pseudomonadati</taxon>
        <taxon>Bacteroidota</taxon>
        <taxon>Flavobacteriia</taxon>
        <taxon>Flavobacteriales</taxon>
        <taxon>Flavobacteriaceae</taxon>
        <taxon>Imtechella</taxon>
    </lineage>
</organism>
<dbReference type="InterPro" id="IPR005495">
    <property type="entry name" value="LptG/LptF_permease"/>
</dbReference>
<proteinExistence type="predicted"/>
<keyword evidence="3 6" id="KW-0812">Transmembrane</keyword>
<keyword evidence="5 6" id="KW-0472">Membrane</keyword>
<dbReference type="Proteomes" id="UP000005938">
    <property type="component" value="Unassembled WGS sequence"/>
</dbReference>
<feature type="transmembrane region" description="Helical" evidence="6">
    <location>
        <begin position="403"/>
        <end position="421"/>
    </location>
</feature>
<comment type="caution">
    <text evidence="7">The sequence shown here is derived from an EMBL/GenBank/DDBJ whole genome shotgun (WGS) entry which is preliminary data.</text>
</comment>
<evidence type="ECO:0000313" key="8">
    <source>
        <dbReference type="Proteomes" id="UP000005938"/>
    </source>
</evidence>
<feature type="transmembrane region" description="Helical" evidence="6">
    <location>
        <begin position="345"/>
        <end position="365"/>
    </location>
</feature>
<evidence type="ECO:0000256" key="2">
    <source>
        <dbReference type="ARBA" id="ARBA00022475"/>
    </source>
</evidence>
<comment type="subcellular location">
    <subcellularLocation>
        <location evidence="1">Cell membrane</location>
        <topology evidence="1">Multi-pass membrane protein</topology>
    </subcellularLocation>
</comment>
<dbReference type="GO" id="GO:0043190">
    <property type="term" value="C:ATP-binding cassette (ABC) transporter complex"/>
    <property type="evidence" value="ECO:0007669"/>
    <property type="project" value="TreeGrafter"/>
</dbReference>
<name>I0WCC4_9FLAO</name>
<dbReference type="eggNOG" id="COG0795">
    <property type="taxonomic scope" value="Bacteria"/>
</dbReference>